<dbReference type="RefSeq" id="WP_066501412.1">
    <property type="nucleotide sequence ID" value="NZ_LNCU01000027.1"/>
</dbReference>
<organism evidence="1 2">
    <name type="scientific">Bradyrhizobium macuxiense</name>
    <dbReference type="NCBI Taxonomy" id="1755647"/>
    <lineage>
        <taxon>Bacteria</taxon>
        <taxon>Pseudomonadati</taxon>
        <taxon>Pseudomonadota</taxon>
        <taxon>Alphaproteobacteria</taxon>
        <taxon>Hyphomicrobiales</taxon>
        <taxon>Nitrobacteraceae</taxon>
        <taxon>Bradyrhizobium</taxon>
    </lineage>
</organism>
<evidence type="ECO:0000313" key="1">
    <source>
        <dbReference type="EMBL" id="KWV59726.1"/>
    </source>
</evidence>
<gene>
    <name evidence="1" type="ORF">AS156_30565</name>
</gene>
<accession>A0A109K2N5</accession>
<dbReference type="EMBL" id="LNCU01000027">
    <property type="protein sequence ID" value="KWV59726.1"/>
    <property type="molecule type" value="Genomic_DNA"/>
</dbReference>
<sequence>MTSYIFEALPLVQRDDRHIVADYDSLVTAFTFNEAMAAAHAIADEDAGVGVVGVNVYRCPYDHTLSLHLPGQPERLAYVGKDLVWSPFYKSWIVDTDRSERRK</sequence>
<keyword evidence="2" id="KW-1185">Reference proteome</keyword>
<evidence type="ECO:0000313" key="2">
    <source>
        <dbReference type="Proteomes" id="UP000057737"/>
    </source>
</evidence>
<comment type="caution">
    <text evidence="1">The sequence shown here is derived from an EMBL/GenBank/DDBJ whole genome shotgun (WGS) entry which is preliminary data.</text>
</comment>
<protein>
    <submittedName>
        <fullName evidence="1">Uncharacterized protein</fullName>
    </submittedName>
</protein>
<dbReference type="Proteomes" id="UP000057737">
    <property type="component" value="Unassembled WGS sequence"/>
</dbReference>
<name>A0A109K2N5_9BRAD</name>
<dbReference type="AlphaFoldDB" id="A0A109K2N5"/>
<proteinExistence type="predicted"/>
<reference evidence="1 2" key="1">
    <citation type="submission" date="2015-11" db="EMBL/GenBank/DDBJ databases">
        <title>Draft Genome Sequence of the Strain BR 10303 (Bradyrhizobium sp.) isolated from nodules of Centrolobium paraense.</title>
        <authorList>
            <person name="Zelli J.E."/>
            <person name="Simoes-Araujo J.L."/>
            <person name="Barauna A.C."/>
            <person name="Silva K."/>
        </authorList>
    </citation>
    <scope>NUCLEOTIDE SEQUENCE [LARGE SCALE GENOMIC DNA]</scope>
    <source>
        <strain evidence="1 2">BR 10303</strain>
    </source>
</reference>